<accession>A0A8J7IML4</accession>
<feature type="active site" description="Proton acceptor" evidence="13">
    <location>
        <position position="71"/>
    </location>
</feature>
<dbReference type="SUPFAM" id="SSF69189">
    <property type="entry name" value="Penicillin-binding protein associated domain"/>
    <property type="match status" value="1"/>
</dbReference>
<dbReference type="SMART" id="SM00936">
    <property type="entry name" value="PBP5_C"/>
    <property type="match status" value="1"/>
</dbReference>
<dbReference type="InterPro" id="IPR012338">
    <property type="entry name" value="Beta-lactam/transpept-like"/>
</dbReference>
<evidence type="ECO:0000313" key="18">
    <source>
        <dbReference type="EMBL" id="MBJ6373563.1"/>
    </source>
</evidence>
<keyword evidence="5 18" id="KW-0121">Carboxypeptidase</keyword>
<feature type="active site" description="Acyl-ester intermediate" evidence="13">
    <location>
        <position position="68"/>
    </location>
</feature>
<evidence type="ECO:0000256" key="6">
    <source>
        <dbReference type="ARBA" id="ARBA00022670"/>
    </source>
</evidence>
<comment type="similarity">
    <text evidence="3 15">Belongs to the peptidase S11 family.</text>
</comment>
<dbReference type="EC" id="3.4.16.4" evidence="4"/>
<evidence type="ECO:0000256" key="4">
    <source>
        <dbReference type="ARBA" id="ARBA00012448"/>
    </source>
</evidence>
<evidence type="ECO:0000256" key="5">
    <source>
        <dbReference type="ARBA" id="ARBA00022645"/>
    </source>
</evidence>
<evidence type="ECO:0000256" key="3">
    <source>
        <dbReference type="ARBA" id="ARBA00007164"/>
    </source>
</evidence>
<dbReference type="PANTHER" id="PTHR21581">
    <property type="entry name" value="D-ALANYL-D-ALANINE CARBOXYPEPTIDASE"/>
    <property type="match status" value="1"/>
</dbReference>
<dbReference type="SUPFAM" id="SSF56601">
    <property type="entry name" value="beta-lactamase/transpeptidase-like"/>
    <property type="match status" value="1"/>
</dbReference>
<dbReference type="InterPro" id="IPR012907">
    <property type="entry name" value="Peptidase_S11_C"/>
</dbReference>
<proteinExistence type="inferred from homology"/>
<dbReference type="GO" id="GO:0071555">
    <property type="term" value="P:cell wall organization"/>
    <property type="evidence" value="ECO:0007669"/>
    <property type="project" value="UniProtKB-KW"/>
</dbReference>
<sequence>MPTPSPTDTGDIPVRFFPRFLAAALLICHLPLAAAAFDTTAKAAIVLDQTTGTVLLEKNADEPLPPASMSKLMTLYMLFDALRDGRVSLGEQFSVSTKAKNMGGSTMFLNELDRPTADELIQGIIVSSGNDATVVVAEGLAGSEEAFAEQMTAMAKKIGMTQSTFANASGWPHPYQRMSLRDLAILAQHLVEEFPEFYQYFKQSEFDYKNRSPANRFNRNPLLGLGIGADGLKTGHTQEAGYGLVGSAKQGDRRVIFVISGLDTQEARTQEAEAIVNWSFRHFVEKTVATHDAPVAQAEVWMGAEQTVGLVPAEDIKLLLPALNDEKVTAEVVYQGPVNAPITKGDRLAELVITPEGLPEIRRPLVAAQDVAAGGFTVKVRTAAEHLIARFLAGPAEAM</sequence>
<keyword evidence="9" id="KW-0133">Cell shape</keyword>
<feature type="active site" evidence="13">
    <location>
        <position position="128"/>
    </location>
</feature>
<dbReference type="GO" id="GO:0006508">
    <property type="term" value="P:proteolysis"/>
    <property type="evidence" value="ECO:0007669"/>
    <property type="project" value="UniProtKB-KW"/>
</dbReference>
<keyword evidence="10" id="KW-0573">Peptidoglycan synthesis</keyword>
<comment type="function">
    <text evidence="1">Removes C-terminal D-alanyl residues from sugar-peptide cell wall precursors.</text>
</comment>
<evidence type="ECO:0000256" key="11">
    <source>
        <dbReference type="ARBA" id="ARBA00023316"/>
    </source>
</evidence>
<feature type="binding site" evidence="14">
    <location>
        <position position="233"/>
    </location>
    <ligand>
        <name>substrate</name>
    </ligand>
</feature>
<dbReference type="Gene3D" id="3.40.710.10">
    <property type="entry name" value="DD-peptidase/beta-lactamase superfamily"/>
    <property type="match status" value="1"/>
</dbReference>
<dbReference type="Pfam" id="PF07943">
    <property type="entry name" value="PBP5_C"/>
    <property type="match status" value="1"/>
</dbReference>
<evidence type="ECO:0000256" key="10">
    <source>
        <dbReference type="ARBA" id="ARBA00022984"/>
    </source>
</evidence>
<gene>
    <name evidence="18" type="ORF">JF290_18730</name>
</gene>
<dbReference type="AlphaFoldDB" id="A0A8J7IML4"/>
<dbReference type="GO" id="GO:0009252">
    <property type="term" value="P:peptidoglycan biosynthetic process"/>
    <property type="evidence" value="ECO:0007669"/>
    <property type="project" value="UniProtKB-UniPathway"/>
</dbReference>
<organism evidence="18 19">
    <name type="scientific">Sedimentitalea arenosa</name>
    <dbReference type="NCBI Taxonomy" id="2798803"/>
    <lineage>
        <taxon>Bacteria</taxon>
        <taxon>Pseudomonadati</taxon>
        <taxon>Pseudomonadota</taxon>
        <taxon>Alphaproteobacteria</taxon>
        <taxon>Rhodobacterales</taxon>
        <taxon>Paracoccaceae</taxon>
        <taxon>Sedimentitalea</taxon>
    </lineage>
</organism>
<reference evidence="18" key="1">
    <citation type="submission" date="2020-12" db="EMBL/GenBank/DDBJ databases">
        <title>Sedimentitalea sp. nov., isolated from sand in Incheon.</title>
        <authorList>
            <person name="Kim W."/>
        </authorList>
    </citation>
    <scope>NUCLEOTIDE SEQUENCE</scope>
    <source>
        <strain evidence="18">CAU 1593</strain>
    </source>
</reference>
<evidence type="ECO:0000313" key="19">
    <source>
        <dbReference type="Proteomes" id="UP000619079"/>
    </source>
</evidence>
<evidence type="ECO:0000256" key="13">
    <source>
        <dbReference type="PIRSR" id="PIRSR618044-1"/>
    </source>
</evidence>
<dbReference type="Proteomes" id="UP000619079">
    <property type="component" value="Unassembled WGS sequence"/>
</dbReference>
<evidence type="ECO:0000256" key="8">
    <source>
        <dbReference type="ARBA" id="ARBA00022801"/>
    </source>
</evidence>
<feature type="signal peptide" evidence="16">
    <location>
        <begin position="1"/>
        <end position="36"/>
    </location>
</feature>
<evidence type="ECO:0000256" key="15">
    <source>
        <dbReference type="RuleBase" id="RU004016"/>
    </source>
</evidence>
<comment type="pathway">
    <text evidence="2">Cell wall biogenesis; peptidoglycan biosynthesis.</text>
</comment>
<keyword evidence="6" id="KW-0645">Protease</keyword>
<dbReference type="Pfam" id="PF00768">
    <property type="entry name" value="Peptidase_S11"/>
    <property type="match status" value="1"/>
</dbReference>
<dbReference type="GO" id="GO:0008360">
    <property type="term" value="P:regulation of cell shape"/>
    <property type="evidence" value="ECO:0007669"/>
    <property type="project" value="UniProtKB-KW"/>
</dbReference>
<keyword evidence="8" id="KW-0378">Hydrolase</keyword>
<dbReference type="GO" id="GO:0009002">
    <property type="term" value="F:serine-type D-Ala-D-Ala carboxypeptidase activity"/>
    <property type="evidence" value="ECO:0007669"/>
    <property type="project" value="UniProtKB-EC"/>
</dbReference>
<keyword evidence="11" id="KW-0961">Cell wall biogenesis/degradation</keyword>
<evidence type="ECO:0000256" key="2">
    <source>
        <dbReference type="ARBA" id="ARBA00004752"/>
    </source>
</evidence>
<protein>
    <recommendedName>
        <fullName evidence="4">serine-type D-Ala-D-Ala carboxypeptidase</fullName>
        <ecNumber evidence="4">3.4.16.4</ecNumber>
    </recommendedName>
</protein>
<dbReference type="InterPro" id="IPR037167">
    <property type="entry name" value="Peptidase_S11_C_sf"/>
</dbReference>
<evidence type="ECO:0000256" key="7">
    <source>
        <dbReference type="ARBA" id="ARBA00022729"/>
    </source>
</evidence>
<dbReference type="InterPro" id="IPR018044">
    <property type="entry name" value="Peptidase_S11"/>
</dbReference>
<comment type="catalytic activity">
    <reaction evidence="12">
        <text>Preferential cleavage: (Ac)2-L-Lys-D-Ala-|-D-Ala. Also transpeptidation of peptidyl-alanyl moieties that are N-acyl substituents of D-alanine.</text>
        <dbReference type="EC" id="3.4.16.4"/>
    </reaction>
</comment>
<feature type="domain" description="Peptidase S11 D-Ala-D-Ala carboxypeptidase A C-terminal" evidence="17">
    <location>
        <begin position="283"/>
        <end position="373"/>
    </location>
</feature>
<dbReference type="Gene3D" id="2.60.410.10">
    <property type="entry name" value="D-Ala-D-Ala carboxypeptidase, C-terminal domain"/>
    <property type="match status" value="1"/>
</dbReference>
<evidence type="ECO:0000256" key="1">
    <source>
        <dbReference type="ARBA" id="ARBA00003217"/>
    </source>
</evidence>
<name>A0A8J7IML4_9RHOB</name>
<dbReference type="UniPathway" id="UPA00219"/>
<keyword evidence="19" id="KW-1185">Reference proteome</keyword>
<evidence type="ECO:0000256" key="12">
    <source>
        <dbReference type="ARBA" id="ARBA00034000"/>
    </source>
</evidence>
<comment type="caution">
    <text evidence="18">The sequence shown here is derived from an EMBL/GenBank/DDBJ whole genome shotgun (WGS) entry which is preliminary data.</text>
</comment>
<keyword evidence="7 16" id="KW-0732">Signal</keyword>
<dbReference type="InterPro" id="IPR015956">
    <property type="entry name" value="Peniciliin-bd_prot_C_sf"/>
</dbReference>
<evidence type="ECO:0000256" key="16">
    <source>
        <dbReference type="SAM" id="SignalP"/>
    </source>
</evidence>
<dbReference type="PANTHER" id="PTHR21581:SF6">
    <property type="entry name" value="TRAFFICKING PROTEIN PARTICLE COMPLEX SUBUNIT 12"/>
    <property type="match status" value="1"/>
</dbReference>
<dbReference type="EMBL" id="JAELVR010000015">
    <property type="protein sequence ID" value="MBJ6373563.1"/>
    <property type="molecule type" value="Genomic_DNA"/>
</dbReference>
<evidence type="ECO:0000256" key="9">
    <source>
        <dbReference type="ARBA" id="ARBA00022960"/>
    </source>
</evidence>
<evidence type="ECO:0000259" key="17">
    <source>
        <dbReference type="SMART" id="SM00936"/>
    </source>
</evidence>
<evidence type="ECO:0000256" key="14">
    <source>
        <dbReference type="PIRSR" id="PIRSR618044-2"/>
    </source>
</evidence>
<feature type="chain" id="PRO_5035189429" description="serine-type D-Ala-D-Ala carboxypeptidase" evidence="16">
    <location>
        <begin position="37"/>
        <end position="399"/>
    </location>
</feature>
<dbReference type="InterPro" id="IPR001967">
    <property type="entry name" value="Peptidase_S11_N"/>
</dbReference>
<dbReference type="PRINTS" id="PR00725">
    <property type="entry name" value="DADACBPTASE1"/>
</dbReference>